<sequence>MTASSDSQLQTGTTVQTTGIALGTVVLTLDGEIPVEHLSAGDRIITRDSGMAVLKAIHTQEITTRPYRISADRLGPGRPDVDTIVPADQPILVRGLLAKALFAADSAMVPVSRLADGEYIAKCEEQTLRVYELEFDTPHVIYANGLELASARHAVAIAA</sequence>
<dbReference type="RefSeq" id="WP_118942233.1">
    <property type="nucleotide sequence ID" value="NZ_CP032125.1"/>
</dbReference>
<dbReference type="InterPro" id="IPR036844">
    <property type="entry name" value="Hint_dom_sf"/>
</dbReference>
<reference evidence="2 3" key="1">
    <citation type="submission" date="2018-09" db="EMBL/GenBank/DDBJ databases">
        <title>Profundibacter amoris BAR1 gen. nov., sp. nov., a new member of the Roseobacter clade isolated at Lokis Castle Vent Field on the Arctic Mid-Oceanic Ridge.</title>
        <authorList>
            <person name="Le Moine Bauer S."/>
            <person name="Sjoeberg A.G."/>
            <person name="L'Haridon S."/>
            <person name="Stokke R."/>
            <person name="Roalkvam I."/>
            <person name="Steen I.H."/>
            <person name="Dahle H."/>
        </authorList>
    </citation>
    <scope>NUCLEOTIDE SEQUENCE [LARGE SCALE GENOMIC DNA]</scope>
    <source>
        <strain evidence="2 3">BAR1</strain>
    </source>
</reference>
<evidence type="ECO:0000313" key="2">
    <source>
        <dbReference type="EMBL" id="AXX97576.1"/>
    </source>
</evidence>
<dbReference type="AlphaFoldDB" id="A0A347UFE8"/>
<gene>
    <name evidence="2" type="ORF">BAR1_06280</name>
</gene>
<name>A0A347UFE8_9RHOB</name>
<proteinExistence type="predicted"/>
<dbReference type="EMBL" id="CP032125">
    <property type="protein sequence ID" value="AXX97576.1"/>
    <property type="molecule type" value="Genomic_DNA"/>
</dbReference>
<dbReference type="OrthoDB" id="7873527at2"/>
<dbReference type="SUPFAM" id="SSF51294">
    <property type="entry name" value="Hedgehog/intein (Hint) domain"/>
    <property type="match status" value="1"/>
</dbReference>
<accession>A0A347UFE8</accession>
<protein>
    <recommendedName>
        <fullName evidence="1">Hedgehog/Intein (Hint) domain-containing protein</fullName>
    </recommendedName>
</protein>
<dbReference type="Pfam" id="PF13403">
    <property type="entry name" value="Hint_2"/>
    <property type="match status" value="1"/>
</dbReference>
<dbReference type="Proteomes" id="UP000261704">
    <property type="component" value="Chromosome"/>
</dbReference>
<keyword evidence="3" id="KW-1185">Reference proteome</keyword>
<organism evidence="2 3">
    <name type="scientific">Profundibacter amoris</name>
    <dbReference type="NCBI Taxonomy" id="2171755"/>
    <lineage>
        <taxon>Bacteria</taxon>
        <taxon>Pseudomonadati</taxon>
        <taxon>Pseudomonadota</taxon>
        <taxon>Alphaproteobacteria</taxon>
        <taxon>Rhodobacterales</taxon>
        <taxon>Paracoccaceae</taxon>
        <taxon>Profundibacter</taxon>
    </lineage>
</organism>
<evidence type="ECO:0000313" key="3">
    <source>
        <dbReference type="Proteomes" id="UP000261704"/>
    </source>
</evidence>
<feature type="domain" description="Hedgehog/Intein (Hint)" evidence="1">
    <location>
        <begin position="22"/>
        <end position="150"/>
    </location>
</feature>
<dbReference type="InterPro" id="IPR028992">
    <property type="entry name" value="Hedgehog/Intein_dom"/>
</dbReference>
<evidence type="ECO:0000259" key="1">
    <source>
        <dbReference type="Pfam" id="PF13403"/>
    </source>
</evidence>
<dbReference type="KEGG" id="pamo:BAR1_06280"/>